<dbReference type="AlphaFoldDB" id="A0A0N0CEY3"/>
<protein>
    <submittedName>
        <fullName evidence="1">Uncharacterized protein</fullName>
    </submittedName>
</protein>
<dbReference type="PATRIC" id="fig|1300348.6.peg.643"/>
<evidence type="ECO:0000313" key="4">
    <source>
        <dbReference type="Proteomes" id="UP000183071"/>
    </source>
</evidence>
<sequence>MQLIKFVKDEKYKSGELKDDYSFAFYNQAKTPLYYIT</sequence>
<evidence type="ECO:0000313" key="3">
    <source>
        <dbReference type="Proteomes" id="UP000037716"/>
    </source>
</evidence>
<dbReference type="Proteomes" id="UP000037716">
    <property type="component" value="Unassembled WGS sequence"/>
</dbReference>
<gene>
    <name evidence="1" type="ORF">I602_644</name>
    <name evidence="2" type="ORF">SAMN05444353_1136</name>
</gene>
<comment type="caution">
    <text evidence="1">The sequence shown here is derived from an EMBL/GenBank/DDBJ whole genome shotgun (WGS) entry which is preliminary data.</text>
</comment>
<dbReference type="EMBL" id="FNUE01000001">
    <property type="protein sequence ID" value="SEE19111.1"/>
    <property type="molecule type" value="Genomic_DNA"/>
</dbReference>
<accession>A0A0N0CEY3</accession>
<keyword evidence="4" id="KW-1185">Reference proteome</keyword>
<dbReference type="Proteomes" id="UP000183071">
    <property type="component" value="Unassembled WGS sequence"/>
</dbReference>
<reference evidence="1 3" key="1">
    <citation type="submission" date="2015-07" db="EMBL/GenBank/DDBJ databases">
        <title>Genome of Polaribacter dokdonenesis DSW-5, isolated from seawater off Dokdo in Korea.</title>
        <authorList>
            <person name="Yoon K."/>
            <person name="Song J.Y."/>
            <person name="Kim J.F."/>
        </authorList>
    </citation>
    <scope>NUCLEOTIDE SEQUENCE [LARGE SCALE GENOMIC DNA]</scope>
    <source>
        <strain evidence="1 3">DSW-5</strain>
    </source>
</reference>
<reference evidence="2 4" key="2">
    <citation type="submission" date="2016-10" db="EMBL/GenBank/DDBJ databases">
        <authorList>
            <person name="Varghese N."/>
            <person name="Submissions S."/>
        </authorList>
    </citation>
    <scope>NUCLEOTIDE SEQUENCE [LARGE SCALE GENOMIC DNA]</scope>
    <source>
        <strain evidence="2 4">DSW-5</strain>
    </source>
</reference>
<evidence type="ECO:0000313" key="2">
    <source>
        <dbReference type="EMBL" id="SEE19111.1"/>
    </source>
</evidence>
<proteinExistence type="predicted"/>
<organism evidence="1 3">
    <name type="scientific">Polaribacter dokdonensis DSW-5</name>
    <dbReference type="NCBI Taxonomy" id="1300348"/>
    <lineage>
        <taxon>Bacteria</taxon>
        <taxon>Pseudomonadati</taxon>
        <taxon>Bacteroidota</taxon>
        <taxon>Flavobacteriia</taxon>
        <taxon>Flavobacteriales</taxon>
        <taxon>Flavobacteriaceae</taxon>
    </lineage>
</organism>
<evidence type="ECO:0000313" key="1">
    <source>
        <dbReference type="EMBL" id="KOY51084.1"/>
    </source>
</evidence>
<dbReference type="EMBL" id="LGBR01000001">
    <property type="protein sequence ID" value="KOY51084.1"/>
    <property type="molecule type" value="Genomic_DNA"/>
</dbReference>
<name>A0A0N0CEY3_9FLAO</name>